<dbReference type="PANTHER" id="PTHR43236">
    <property type="entry name" value="ANTITOXIN HIGA1"/>
    <property type="match status" value="1"/>
</dbReference>
<dbReference type="SUPFAM" id="SSF47413">
    <property type="entry name" value="lambda repressor-like DNA-binding domains"/>
    <property type="match status" value="1"/>
</dbReference>
<dbReference type="InterPro" id="IPR010982">
    <property type="entry name" value="Lambda_DNA-bd_dom_sf"/>
</dbReference>
<accession>A0A366EP56</accession>
<name>A0A366EP56_9HYPH</name>
<evidence type="ECO:0000313" key="4">
    <source>
        <dbReference type="Proteomes" id="UP000253529"/>
    </source>
</evidence>
<dbReference type="OrthoDB" id="9794834at2"/>
<reference evidence="3 4" key="1">
    <citation type="submission" date="2018-06" db="EMBL/GenBank/DDBJ databases">
        <title>Genomic Encyclopedia of Type Strains, Phase IV (KMG-IV): sequencing the most valuable type-strain genomes for metagenomic binning, comparative biology and taxonomic classification.</title>
        <authorList>
            <person name="Goeker M."/>
        </authorList>
    </citation>
    <scope>NUCLEOTIDE SEQUENCE [LARGE SCALE GENOMIC DNA]</scope>
    <source>
        <strain evidence="3 4">DSM 24875</strain>
    </source>
</reference>
<dbReference type="Pfam" id="PF13560">
    <property type="entry name" value="HTH_31"/>
    <property type="match status" value="1"/>
</dbReference>
<dbReference type="PANTHER" id="PTHR43236:SF1">
    <property type="entry name" value="BLL7220 PROTEIN"/>
    <property type="match status" value="1"/>
</dbReference>
<dbReference type="Gene3D" id="1.10.260.40">
    <property type="entry name" value="lambda repressor-like DNA-binding domains"/>
    <property type="match status" value="1"/>
</dbReference>
<dbReference type="InterPro" id="IPR010359">
    <property type="entry name" value="IrrE_HExxH"/>
</dbReference>
<dbReference type="CDD" id="cd00093">
    <property type="entry name" value="HTH_XRE"/>
    <property type="match status" value="1"/>
</dbReference>
<proteinExistence type="inferred from homology"/>
<dbReference type="Proteomes" id="UP000253529">
    <property type="component" value="Unassembled WGS sequence"/>
</dbReference>
<keyword evidence="4" id="KW-1185">Reference proteome</keyword>
<dbReference type="EMBL" id="QNRK01000040">
    <property type="protein sequence ID" value="RBP04193.1"/>
    <property type="molecule type" value="Genomic_DNA"/>
</dbReference>
<comment type="caution">
    <text evidence="3">The sequence shown here is derived from an EMBL/GenBank/DDBJ whole genome shotgun (WGS) entry which is preliminary data.</text>
</comment>
<dbReference type="Gene3D" id="1.10.10.2910">
    <property type="match status" value="1"/>
</dbReference>
<dbReference type="SMART" id="SM00530">
    <property type="entry name" value="HTH_XRE"/>
    <property type="match status" value="1"/>
</dbReference>
<evidence type="ECO:0000256" key="1">
    <source>
        <dbReference type="ARBA" id="ARBA00007227"/>
    </source>
</evidence>
<comment type="similarity">
    <text evidence="1">Belongs to the short-chain fatty acyl-CoA assimilation regulator (ScfR) family.</text>
</comment>
<protein>
    <submittedName>
        <fullName evidence="3">Zn-dependent peptidase ImmA (M78 family)</fullName>
    </submittedName>
</protein>
<dbReference type="PROSITE" id="PS50943">
    <property type="entry name" value="HTH_CROC1"/>
    <property type="match status" value="1"/>
</dbReference>
<dbReference type="InterPro" id="IPR052345">
    <property type="entry name" value="Rad_response_metalloprotease"/>
</dbReference>
<organism evidence="3 4">
    <name type="scientific">Roseiarcus fermentans</name>
    <dbReference type="NCBI Taxonomy" id="1473586"/>
    <lineage>
        <taxon>Bacteria</taxon>
        <taxon>Pseudomonadati</taxon>
        <taxon>Pseudomonadota</taxon>
        <taxon>Alphaproteobacteria</taxon>
        <taxon>Hyphomicrobiales</taxon>
        <taxon>Roseiarcaceae</taxon>
        <taxon>Roseiarcus</taxon>
    </lineage>
</organism>
<dbReference type="AlphaFoldDB" id="A0A366EP56"/>
<dbReference type="Pfam" id="PF06114">
    <property type="entry name" value="Peptidase_M78"/>
    <property type="match status" value="1"/>
</dbReference>
<sequence>MPFNPVRLSIARQRRLLNKKGFADLVGVSAHTITRCEQGETQPTEETIDRFAAVLQFPIGFFFRPDLQLPDSELISFRSQRAMTASERDAALAAGAIGFDISDWVESRFELPNVQVPDLNLFDPETAAVMLRQDWGLGEEPVSNMIHLLESKGVRVFSLAENSKRVNAFSLWRNEKPYVFLNTMKTAESSRFDAAHELGHLVLHQDGKRTGRMAEDEANSFASSFLLPKADLLARINRVNSIEQLITSKRRWKVSLWALTVRLHRLNRLTDWRYRDFCIQIRTRYKDSEPEGIDREQSVVWQKVMKTLWSEKTTQWDIARQLDLPESEVSTLIFGMLHTAGPPVVARDNRALFLVR</sequence>
<feature type="domain" description="HTH cro/C1-type" evidence="2">
    <location>
        <begin position="8"/>
        <end position="62"/>
    </location>
</feature>
<evidence type="ECO:0000259" key="2">
    <source>
        <dbReference type="PROSITE" id="PS50943"/>
    </source>
</evidence>
<dbReference type="GO" id="GO:0003677">
    <property type="term" value="F:DNA binding"/>
    <property type="evidence" value="ECO:0007669"/>
    <property type="project" value="InterPro"/>
</dbReference>
<dbReference type="InterPro" id="IPR001387">
    <property type="entry name" value="Cro/C1-type_HTH"/>
</dbReference>
<evidence type="ECO:0000313" key="3">
    <source>
        <dbReference type="EMBL" id="RBP04193.1"/>
    </source>
</evidence>
<gene>
    <name evidence="3" type="ORF">DFR50_14066</name>
</gene>